<protein>
    <submittedName>
        <fullName evidence="2">Type IV pilus assembly PilZ</fullName>
    </submittedName>
</protein>
<dbReference type="GO" id="GO:0035438">
    <property type="term" value="F:cyclic-di-GMP binding"/>
    <property type="evidence" value="ECO:0007669"/>
    <property type="project" value="InterPro"/>
</dbReference>
<evidence type="ECO:0000313" key="3">
    <source>
        <dbReference type="Proteomes" id="UP000015462"/>
    </source>
</evidence>
<evidence type="ECO:0000259" key="1">
    <source>
        <dbReference type="Pfam" id="PF07238"/>
    </source>
</evidence>
<dbReference type="Pfam" id="PF07238">
    <property type="entry name" value="PilZ"/>
    <property type="match status" value="1"/>
</dbReference>
<name>A0AB33YYL3_9GAMM</name>
<gene>
    <name evidence="2" type="ORF">L196_10824</name>
</gene>
<dbReference type="EMBL" id="ASHL01000012">
    <property type="protein sequence ID" value="EPD12291.1"/>
    <property type="molecule type" value="Genomic_DNA"/>
</dbReference>
<evidence type="ECO:0000313" key="2">
    <source>
        <dbReference type="EMBL" id="EPD12291.1"/>
    </source>
</evidence>
<organism evidence="2 3">
    <name type="scientific">Cycloclasticus pugetii</name>
    <dbReference type="NCBI Taxonomy" id="34068"/>
    <lineage>
        <taxon>Bacteria</taxon>
        <taxon>Pseudomonadati</taxon>
        <taxon>Pseudomonadota</taxon>
        <taxon>Gammaproteobacteria</taxon>
        <taxon>Thiotrichales</taxon>
        <taxon>Piscirickettsiaceae</taxon>
        <taxon>Cycloclasticus</taxon>
    </lineage>
</organism>
<dbReference type="Proteomes" id="UP000015462">
    <property type="component" value="Unassembled WGS sequence"/>
</dbReference>
<dbReference type="AlphaFoldDB" id="A0AB33YYL3"/>
<sequence>MSQDAGQERRRFFRIDDEVAISYRVISNDEMTKADGLKRNEVEPASLANELEKMNEVSRIHFRHVEKESPEVARYFSFIEAKINLLAHHIIMGTDELFVKTIQPVNISASGVSFAVSNALNIGDIVEIKFILTPSLASIKTFSKVVSCEQDSDQFKVAVEYSQLGDEDRDLLIRHIVKKQMNDIREQSD</sequence>
<keyword evidence="3" id="KW-1185">Reference proteome</keyword>
<proteinExistence type="predicted"/>
<accession>A0AB33YYL3</accession>
<comment type="caution">
    <text evidence="2">The sequence shown here is derived from an EMBL/GenBank/DDBJ whole genome shotgun (WGS) entry which is preliminary data.</text>
</comment>
<reference evidence="2 3" key="1">
    <citation type="journal article" date="2013" name="Genome Announc.">
        <title>Genome Sequence of the Pyrene- and Fluoranthene-Degrading Bacterium Cycloclasticus sp. Strain PY97M.</title>
        <authorList>
            <person name="Cui Z."/>
            <person name="Xu G."/>
            <person name="Li Q."/>
            <person name="Gao W."/>
            <person name="Zheng L."/>
        </authorList>
    </citation>
    <scope>NUCLEOTIDE SEQUENCE [LARGE SCALE GENOMIC DNA]</scope>
    <source>
        <strain evidence="2 3">PY97M</strain>
    </source>
</reference>
<feature type="domain" description="PilZ" evidence="1">
    <location>
        <begin position="100"/>
        <end position="176"/>
    </location>
</feature>
<dbReference type="RefSeq" id="WP_016390990.1">
    <property type="nucleotide sequence ID" value="NZ_JBLWZB010000005.1"/>
</dbReference>
<dbReference type="Gene3D" id="2.40.10.220">
    <property type="entry name" value="predicted glycosyltransferase like domains"/>
    <property type="match status" value="1"/>
</dbReference>
<dbReference type="InterPro" id="IPR009875">
    <property type="entry name" value="PilZ_domain"/>
</dbReference>